<reference evidence="3" key="1">
    <citation type="submission" date="2017-02" db="UniProtKB">
        <authorList>
            <consortium name="WormBaseParasite"/>
        </authorList>
    </citation>
    <scope>IDENTIFICATION</scope>
</reference>
<organism evidence="3">
    <name type="scientific">Rodentolepis nana</name>
    <name type="common">Dwarf tapeworm</name>
    <name type="synonym">Hymenolepis nana</name>
    <dbReference type="NCBI Taxonomy" id="102285"/>
    <lineage>
        <taxon>Eukaryota</taxon>
        <taxon>Metazoa</taxon>
        <taxon>Spiralia</taxon>
        <taxon>Lophotrochozoa</taxon>
        <taxon>Platyhelminthes</taxon>
        <taxon>Cestoda</taxon>
        <taxon>Eucestoda</taxon>
        <taxon>Cyclophyllidea</taxon>
        <taxon>Hymenolepididae</taxon>
        <taxon>Rodentolepis</taxon>
    </lineage>
</organism>
<evidence type="ECO:0000313" key="2">
    <source>
        <dbReference type="Proteomes" id="UP000278807"/>
    </source>
</evidence>
<name>A0A0R3TPI3_RODNA</name>
<reference evidence="1 2" key="2">
    <citation type="submission" date="2018-11" db="EMBL/GenBank/DDBJ databases">
        <authorList>
            <consortium name="Pathogen Informatics"/>
        </authorList>
    </citation>
    <scope>NUCLEOTIDE SEQUENCE [LARGE SCALE GENOMIC DNA]</scope>
</reference>
<proteinExistence type="predicted"/>
<evidence type="ECO:0000313" key="3">
    <source>
        <dbReference type="WBParaSite" id="HNAJ_0000938501-mRNA-1"/>
    </source>
</evidence>
<accession>A0A0R3TPI3</accession>
<gene>
    <name evidence="1" type="ORF">HNAJ_LOCUS9380</name>
</gene>
<keyword evidence="2" id="KW-1185">Reference proteome</keyword>
<dbReference type="WBParaSite" id="HNAJ_0000938501-mRNA-1">
    <property type="protein sequence ID" value="HNAJ_0000938501-mRNA-1"/>
    <property type="gene ID" value="HNAJ_0000938501"/>
</dbReference>
<protein>
    <submittedName>
        <fullName evidence="1 3">Uncharacterized protein</fullName>
    </submittedName>
</protein>
<dbReference type="Proteomes" id="UP000278807">
    <property type="component" value="Unassembled WGS sequence"/>
</dbReference>
<dbReference type="EMBL" id="UZAE01012593">
    <property type="protein sequence ID" value="VDO05839.1"/>
    <property type="molecule type" value="Genomic_DNA"/>
</dbReference>
<evidence type="ECO:0000313" key="1">
    <source>
        <dbReference type="EMBL" id="VDO05839.1"/>
    </source>
</evidence>
<dbReference type="AlphaFoldDB" id="A0A0R3TPI3"/>
<sequence>MQRAAQLRQLERVVKQAIGEKEVGVRASNFNAEAFSLAHRNVAQCNAGCEQSGINSLSSNSERSTKSKFLSRLMVAIRDVWEENVCEIT</sequence>